<feature type="domain" description="Large ribosomal subunit protein bL25 L25" evidence="7">
    <location>
        <begin position="5"/>
        <end position="91"/>
    </location>
</feature>
<dbReference type="InterPro" id="IPR037121">
    <property type="entry name" value="Ribosomal_bL25_C"/>
</dbReference>
<accession>A0A377FUQ6</accession>
<sequence length="222" mass="24389">MADKLNVTKRELRPRSVRANLRKEGKVLGVVYGYKVESTPVAFEEMALRKILREHGDNALIELNIDGKKVNTLVHGTEVDPFTNEYKHVEFMAVKMDEATEVEADVTLVGDAKGVKEGGFLAQTLYKVTVSATPANIPERIELDVSELGIGDSVTVADIPENKDYEVVSDGELQIASVNEPVSLEELEADTDTTQEGETEATEEESAEASSEESEEKSEDKE</sequence>
<proteinExistence type="inferred from homology"/>
<dbReference type="NCBIfam" id="NF004133">
    <property type="entry name" value="PRK05618.2-4"/>
    <property type="match status" value="1"/>
</dbReference>
<evidence type="ECO:0000256" key="3">
    <source>
        <dbReference type="ARBA" id="ARBA00022980"/>
    </source>
</evidence>
<dbReference type="InterPro" id="IPR001021">
    <property type="entry name" value="Ribosomal_bL25_long"/>
</dbReference>
<keyword evidence="1 5" id="KW-0699">rRNA-binding</keyword>
<feature type="domain" description="Large ribosomal subunit protein bL25 beta" evidence="8">
    <location>
        <begin position="101"/>
        <end position="181"/>
    </location>
</feature>
<dbReference type="RefSeq" id="WP_029335235.1">
    <property type="nucleotide sequence ID" value="NZ_UGGP01000001.1"/>
</dbReference>
<reference evidence="9 10" key="1">
    <citation type="submission" date="2018-06" db="EMBL/GenBank/DDBJ databases">
        <authorList>
            <consortium name="Pathogen Informatics"/>
            <person name="Doyle S."/>
        </authorList>
    </citation>
    <scope>NUCLEOTIDE SEQUENCE [LARGE SCALE GENOMIC DNA]</scope>
    <source>
        <strain evidence="9 10">NCTC13163</strain>
    </source>
</reference>
<dbReference type="Pfam" id="PF01386">
    <property type="entry name" value="Ribosomal_L25p"/>
    <property type="match status" value="1"/>
</dbReference>
<dbReference type="InterPro" id="IPR020057">
    <property type="entry name" value="Ribosomal_bL25_b-dom"/>
</dbReference>
<evidence type="ECO:0000313" key="10">
    <source>
        <dbReference type="Proteomes" id="UP000254060"/>
    </source>
</evidence>
<feature type="compositionally biased region" description="Acidic residues" evidence="6">
    <location>
        <begin position="183"/>
        <end position="222"/>
    </location>
</feature>
<dbReference type="AlphaFoldDB" id="A0A377FUQ6"/>
<dbReference type="Gene3D" id="2.40.240.10">
    <property type="entry name" value="Ribosomal Protein L25, Chain P"/>
    <property type="match status" value="1"/>
</dbReference>
<dbReference type="CDD" id="cd00495">
    <property type="entry name" value="Ribosomal_L25_TL5_CTC"/>
    <property type="match status" value="1"/>
</dbReference>
<name>A0A377FUQ6_9BACL</name>
<dbReference type="STRING" id="1397694.GCA_000702585_02170"/>
<dbReference type="OrthoDB" id="9790002at2"/>
<dbReference type="InterPro" id="IPR020930">
    <property type="entry name" value="Ribosomal_uL5_bac-type"/>
</dbReference>
<keyword evidence="4 5" id="KW-0687">Ribonucleoprotein</keyword>
<evidence type="ECO:0000256" key="1">
    <source>
        <dbReference type="ARBA" id="ARBA00022730"/>
    </source>
</evidence>
<keyword evidence="2 5" id="KW-0694">RNA-binding</keyword>
<organism evidence="9 10">
    <name type="scientific">Exiguobacterium aurantiacum</name>
    <dbReference type="NCBI Taxonomy" id="33987"/>
    <lineage>
        <taxon>Bacteria</taxon>
        <taxon>Bacillati</taxon>
        <taxon>Bacillota</taxon>
        <taxon>Bacilli</taxon>
        <taxon>Bacillales</taxon>
        <taxon>Bacillales Family XII. Incertae Sedis</taxon>
        <taxon>Exiguobacterium</taxon>
    </lineage>
</organism>
<dbReference type="NCBIfam" id="TIGR00731">
    <property type="entry name" value="bL25_bact_ctc"/>
    <property type="match status" value="1"/>
</dbReference>
<dbReference type="EMBL" id="UGGP01000001">
    <property type="protein sequence ID" value="STO08304.1"/>
    <property type="molecule type" value="Genomic_DNA"/>
</dbReference>
<dbReference type="GO" id="GO:0006412">
    <property type="term" value="P:translation"/>
    <property type="evidence" value="ECO:0007669"/>
    <property type="project" value="UniProtKB-UniRule"/>
</dbReference>
<evidence type="ECO:0000256" key="5">
    <source>
        <dbReference type="HAMAP-Rule" id="MF_01334"/>
    </source>
</evidence>
<dbReference type="GO" id="GO:0003735">
    <property type="term" value="F:structural constituent of ribosome"/>
    <property type="evidence" value="ECO:0007669"/>
    <property type="project" value="InterPro"/>
</dbReference>
<dbReference type="GO" id="GO:0022625">
    <property type="term" value="C:cytosolic large ribosomal subunit"/>
    <property type="evidence" value="ECO:0007669"/>
    <property type="project" value="TreeGrafter"/>
</dbReference>
<protein>
    <recommendedName>
        <fullName evidence="5">Large ribosomal subunit protein bL25</fullName>
    </recommendedName>
    <alternativeName>
        <fullName evidence="5">General stress protein CTC</fullName>
    </alternativeName>
</protein>
<dbReference type="Pfam" id="PF14693">
    <property type="entry name" value="Ribosomal_TL5_C"/>
    <property type="match status" value="1"/>
</dbReference>
<evidence type="ECO:0000313" key="9">
    <source>
        <dbReference type="EMBL" id="STO08304.1"/>
    </source>
</evidence>
<comment type="similarity">
    <text evidence="5">Belongs to the bacterial ribosomal protein bL25 family. CTC subfamily.</text>
</comment>
<dbReference type="Proteomes" id="UP000254060">
    <property type="component" value="Unassembled WGS sequence"/>
</dbReference>
<dbReference type="GO" id="GO:0008097">
    <property type="term" value="F:5S rRNA binding"/>
    <property type="evidence" value="ECO:0007669"/>
    <property type="project" value="InterPro"/>
</dbReference>
<dbReference type="HAMAP" id="MF_01334">
    <property type="entry name" value="Ribosomal_bL25_CTC"/>
    <property type="match status" value="1"/>
</dbReference>
<evidence type="ECO:0000259" key="7">
    <source>
        <dbReference type="Pfam" id="PF01386"/>
    </source>
</evidence>
<dbReference type="Gene3D" id="2.170.120.20">
    <property type="entry name" value="Ribosomal protein L25, beta domain"/>
    <property type="match status" value="1"/>
</dbReference>
<dbReference type="PANTHER" id="PTHR33284:SF1">
    <property type="entry name" value="RIBOSOMAL PROTEIN L25_GLN-TRNA SYNTHETASE, ANTI-CODON-BINDING DOMAIN-CONTAINING PROTEIN"/>
    <property type="match status" value="1"/>
</dbReference>
<dbReference type="InterPro" id="IPR020056">
    <property type="entry name" value="Rbsml_bL25/Gln-tRNA_synth_N"/>
</dbReference>
<keyword evidence="3 5" id="KW-0689">Ribosomal protein</keyword>
<comment type="subunit">
    <text evidence="5">Part of the 50S ribosomal subunit; part of the 5S rRNA/L5/L18/L25 subcomplex. Contacts the 5S rRNA. Binds to the 5S rRNA independently of L5 and L18.</text>
</comment>
<comment type="function">
    <text evidence="5">This is one of the proteins that binds to the 5S RNA in the ribosome where it forms part of the central protuberance.</text>
</comment>
<dbReference type="PANTHER" id="PTHR33284">
    <property type="entry name" value="RIBOSOMAL PROTEIN L25/GLN-TRNA SYNTHETASE, ANTI-CODON-BINDING DOMAIN-CONTAINING PROTEIN"/>
    <property type="match status" value="1"/>
</dbReference>
<evidence type="ECO:0000259" key="8">
    <source>
        <dbReference type="Pfam" id="PF14693"/>
    </source>
</evidence>
<evidence type="ECO:0000256" key="4">
    <source>
        <dbReference type="ARBA" id="ARBA00023274"/>
    </source>
</evidence>
<evidence type="ECO:0000256" key="2">
    <source>
        <dbReference type="ARBA" id="ARBA00022884"/>
    </source>
</evidence>
<dbReference type="SUPFAM" id="SSF50715">
    <property type="entry name" value="Ribosomal protein L25-like"/>
    <property type="match status" value="1"/>
</dbReference>
<dbReference type="InterPro" id="IPR011035">
    <property type="entry name" value="Ribosomal_bL25/Gln-tRNA_synth"/>
</dbReference>
<feature type="region of interest" description="Disordered" evidence="6">
    <location>
        <begin position="176"/>
        <end position="222"/>
    </location>
</feature>
<gene>
    <name evidence="5 9" type="primary">rplY</name>
    <name evidence="5" type="synonym">ctc</name>
    <name evidence="9" type="ORF">NCTC13163_01674</name>
</gene>
<dbReference type="InterPro" id="IPR029751">
    <property type="entry name" value="Ribosomal_L25_dom"/>
</dbReference>
<evidence type="ECO:0000256" key="6">
    <source>
        <dbReference type="SAM" id="MobiDB-lite"/>
    </source>
</evidence>